<dbReference type="Pfam" id="PF10135">
    <property type="entry name" value="Rod-binding"/>
    <property type="match status" value="1"/>
</dbReference>
<name>A0ABX6NKR2_9BACT</name>
<dbReference type="Gene3D" id="2.70.70.10">
    <property type="entry name" value="Glucose Permease (Domain IIA)"/>
    <property type="match status" value="1"/>
</dbReference>
<dbReference type="CDD" id="cd12797">
    <property type="entry name" value="M23_peptidase"/>
    <property type="match status" value="1"/>
</dbReference>
<keyword evidence="6" id="KW-1185">Reference proteome</keyword>
<feature type="domain" description="Flagellar protein FlgJ N-terminal" evidence="4">
    <location>
        <begin position="61"/>
        <end position="108"/>
    </location>
</feature>
<accession>A0ABX6NKR2</accession>
<sequence length="412" mass="44423">MFDAKPDLDMAMANVSQEDSLRRKLSVDALRDRLKGDPNKEKKLREACEGFESIFINKLWQQMRKSVPKEGFLHSKEEEIYQSMFDEEMSKKIASAGGIGLADILYEQLQQQAQLVSRATSPTKATEPIPINAETGLRPPDVETVRPVNVSRIKPLSDVEGQGGESVASDSESFLDGLYTPVDDGVSSSRGASAPPPSDARIAAGEPPEPRLTPENMRHLEKPQRPAKADPIEDRTVVASAGAGFAAARAGLGGSAASGMEETKSMQLTASLPVLEQPVDGVVSSSFGWRNDPFTGKRAYHAGVDYQAPQGTPVHACWDGEVVFAGQRPGYGKVVVLEHTGGWRSFYGHAEGLDVSQGEMVKAGHKIASVGSTGRSTGPHLHFELRNEGQAYDPEGLRRTMLARQEQGITGS</sequence>
<evidence type="ECO:0000259" key="4">
    <source>
        <dbReference type="Pfam" id="PF10135"/>
    </source>
</evidence>
<dbReference type="Pfam" id="PF01551">
    <property type="entry name" value="Peptidase_M23"/>
    <property type="match status" value="1"/>
</dbReference>
<dbReference type="InterPro" id="IPR016047">
    <property type="entry name" value="M23ase_b-sheet_dom"/>
</dbReference>
<dbReference type="PANTHER" id="PTHR21666:SF289">
    <property type="entry name" value="L-ALA--D-GLU ENDOPEPTIDASE"/>
    <property type="match status" value="1"/>
</dbReference>
<evidence type="ECO:0000313" key="6">
    <source>
        <dbReference type="Proteomes" id="UP000503251"/>
    </source>
</evidence>
<dbReference type="EMBL" id="CP039543">
    <property type="protein sequence ID" value="QJT10613.1"/>
    <property type="molecule type" value="Genomic_DNA"/>
</dbReference>
<feature type="region of interest" description="Disordered" evidence="2">
    <location>
        <begin position="118"/>
        <end position="230"/>
    </location>
</feature>
<dbReference type="InterPro" id="IPR019301">
    <property type="entry name" value="Flagellar_prot_FlgJ_N"/>
</dbReference>
<protein>
    <submittedName>
        <fullName evidence="5">Peptidase M23</fullName>
    </submittedName>
</protein>
<feature type="compositionally biased region" description="Basic and acidic residues" evidence="2">
    <location>
        <begin position="216"/>
        <end position="230"/>
    </location>
</feature>
<dbReference type="InterPro" id="IPR050570">
    <property type="entry name" value="Cell_wall_metabolism_enzyme"/>
</dbReference>
<reference evidence="5 6" key="1">
    <citation type="submission" date="2019-04" db="EMBL/GenBank/DDBJ databases">
        <title>Isolation and culture of sulfate reducing bacteria from the cold seep of the South China Sea.</title>
        <authorList>
            <person name="Sun C."/>
            <person name="Liu R."/>
        </authorList>
    </citation>
    <scope>NUCLEOTIDE SEQUENCE [LARGE SCALE GENOMIC DNA]</scope>
    <source>
        <strain evidence="5 6">CS1</strain>
    </source>
</reference>
<evidence type="ECO:0000259" key="3">
    <source>
        <dbReference type="Pfam" id="PF01551"/>
    </source>
</evidence>
<organism evidence="5 6">
    <name type="scientific">Oceanidesulfovibrio marinus</name>
    <dbReference type="NCBI Taxonomy" id="370038"/>
    <lineage>
        <taxon>Bacteria</taxon>
        <taxon>Pseudomonadati</taxon>
        <taxon>Thermodesulfobacteriota</taxon>
        <taxon>Desulfovibrionia</taxon>
        <taxon>Desulfovibrionales</taxon>
        <taxon>Desulfovibrionaceae</taxon>
        <taxon>Oceanidesulfovibrio</taxon>
    </lineage>
</organism>
<keyword evidence="1" id="KW-0732">Signal</keyword>
<evidence type="ECO:0000256" key="1">
    <source>
        <dbReference type="ARBA" id="ARBA00022729"/>
    </source>
</evidence>
<dbReference type="SUPFAM" id="SSF51261">
    <property type="entry name" value="Duplicated hybrid motif"/>
    <property type="match status" value="1"/>
</dbReference>
<proteinExistence type="predicted"/>
<dbReference type="PANTHER" id="PTHR21666">
    <property type="entry name" value="PEPTIDASE-RELATED"/>
    <property type="match status" value="1"/>
</dbReference>
<dbReference type="InterPro" id="IPR011055">
    <property type="entry name" value="Dup_hybrid_motif"/>
</dbReference>
<dbReference type="PRINTS" id="PR01002">
    <property type="entry name" value="FLGFLGJ"/>
</dbReference>
<evidence type="ECO:0000313" key="5">
    <source>
        <dbReference type="EMBL" id="QJT10613.1"/>
    </source>
</evidence>
<feature type="domain" description="M23ase beta-sheet core" evidence="3">
    <location>
        <begin position="300"/>
        <end position="394"/>
    </location>
</feature>
<dbReference type="RefSeq" id="WP_235896577.1">
    <property type="nucleotide sequence ID" value="NZ_CP039543.1"/>
</dbReference>
<dbReference type="Proteomes" id="UP000503251">
    <property type="component" value="Chromosome"/>
</dbReference>
<evidence type="ECO:0000256" key="2">
    <source>
        <dbReference type="SAM" id="MobiDB-lite"/>
    </source>
</evidence>
<gene>
    <name evidence="5" type="ORF">E8L03_17565</name>
</gene>